<evidence type="ECO:0000313" key="2">
    <source>
        <dbReference type="EMBL" id="CAB4725300.1"/>
    </source>
</evidence>
<proteinExistence type="predicted"/>
<evidence type="ECO:0000259" key="1">
    <source>
        <dbReference type="Pfam" id="PF13338"/>
    </source>
</evidence>
<feature type="domain" description="AbiEi antitoxin N-terminal" evidence="1">
    <location>
        <begin position="2"/>
        <end position="45"/>
    </location>
</feature>
<dbReference type="Pfam" id="PF13338">
    <property type="entry name" value="AbiEi_4"/>
    <property type="match status" value="1"/>
</dbReference>
<dbReference type="InterPro" id="IPR025159">
    <property type="entry name" value="AbiEi_N"/>
</dbReference>
<dbReference type="EMBL" id="CAEZYQ010000001">
    <property type="protein sequence ID" value="CAB4725300.1"/>
    <property type="molecule type" value="Genomic_DNA"/>
</dbReference>
<sequence>MIEHLFDEHGIVLRRDLVAMGIHDQAILRLRRSGCLARVRHGVYADPARWTAAGPRHRHLMLTHGVLQLYGDDVAASHISAALLQGAPEWGMPLADVHLTDLYAAGERRQASVHHHQGRCDVHDVTKVGEHWVTTPVRTALDTAAILPRDPAVVLLDDFLHRGLVTKEGLSAELTRRQQWSAHLDLLLKVDHASLGSESVGETRARMLFQDHGMPAPVLQLEVHDETGALIGRVDFAWPARKVIVEFDGRQKYHRYRRPGETLEQAIMREKRREDRLREQGWIVVRMTWSDLEHPAPFLARLRFRLEHAAA</sequence>
<accession>A0A6J6RRY5</accession>
<reference evidence="2" key="1">
    <citation type="submission" date="2020-05" db="EMBL/GenBank/DDBJ databases">
        <authorList>
            <person name="Chiriac C."/>
            <person name="Salcher M."/>
            <person name="Ghai R."/>
            <person name="Kavagutti S V."/>
        </authorList>
    </citation>
    <scope>NUCLEOTIDE SEQUENCE</scope>
</reference>
<dbReference type="SUPFAM" id="SSF52980">
    <property type="entry name" value="Restriction endonuclease-like"/>
    <property type="match status" value="1"/>
</dbReference>
<dbReference type="InterPro" id="IPR011335">
    <property type="entry name" value="Restrct_endonuc-II-like"/>
</dbReference>
<dbReference type="Gene3D" id="3.40.960.10">
    <property type="entry name" value="VSR Endonuclease"/>
    <property type="match status" value="1"/>
</dbReference>
<dbReference type="AlphaFoldDB" id="A0A6J6RRY5"/>
<protein>
    <submittedName>
        <fullName evidence="2">Unannotated protein</fullName>
    </submittedName>
</protein>
<organism evidence="2">
    <name type="scientific">freshwater metagenome</name>
    <dbReference type="NCBI Taxonomy" id="449393"/>
    <lineage>
        <taxon>unclassified sequences</taxon>
        <taxon>metagenomes</taxon>
        <taxon>ecological metagenomes</taxon>
    </lineage>
</organism>
<name>A0A6J6RRY5_9ZZZZ</name>
<gene>
    <name evidence="2" type="ORF">UFOPK2761_00105</name>
</gene>